<accession>A0ABY6CWI9</accession>
<dbReference type="EMBL" id="CP106735">
    <property type="protein sequence ID" value="UXX78286.1"/>
    <property type="molecule type" value="Genomic_DNA"/>
</dbReference>
<keyword evidence="2" id="KW-1185">Reference proteome</keyword>
<dbReference type="RefSeq" id="WP_263050032.1">
    <property type="nucleotide sequence ID" value="NZ_CP106735.1"/>
</dbReference>
<protein>
    <submittedName>
        <fullName evidence="1">Uncharacterized protein</fullName>
    </submittedName>
</protein>
<dbReference type="Proteomes" id="UP001062165">
    <property type="component" value="Chromosome"/>
</dbReference>
<name>A0ABY6CWI9_9BACT</name>
<reference evidence="1" key="1">
    <citation type="submission" date="2022-10" db="EMBL/GenBank/DDBJ databases">
        <title>Comparative genomics and taxonomic characterization of three novel marine species of genus Reichenbachiella exhibiting antioxidant and polysaccharide degradation activities.</title>
        <authorList>
            <person name="Muhammad N."/>
            <person name="Lee Y.-J."/>
            <person name="Ko J."/>
            <person name="Kim S.-G."/>
        </authorList>
    </citation>
    <scope>NUCLEOTIDE SEQUENCE</scope>
    <source>
        <strain evidence="1">Wsw4-B4</strain>
    </source>
</reference>
<organism evidence="1 2">
    <name type="scientific">Reichenbachiella carrageenanivorans</name>
    <dbReference type="NCBI Taxonomy" id="2979869"/>
    <lineage>
        <taxon>Bacteria</taxon>
        <taxon>Pseudomonadati</taxon>
        <taxon>Bacteroidota</taxon>
        <taxon>Cytophagia</taxon>
        <taxon>Cytophagales</taxon>
        <taxon>Reichenbachiellaceae</taxon>
        <taxon>Reichenbachiella</taxon>
    </lineage>
</organism>
<proteinExistence type="predicted"/>
<sequence length="146" mass="16891">MASDPPYTTFILPVGTAYRAKLLDFVQVDNQIQATIEVEPEIWETVDMVMLFHLQWNDRNEGSVSGDKPVQIKMFLGPEVYTSLSNEKQLITNRNDFFQTDEKHPIRSAYSWYATEVTEEVELPDVLKDKGTLREGFTTKWKEALK</sequence>
<evidence type="ECO:0000313" key="2">
    <source>
        <dbReference type="Proteomes" id="UP001062165"/>
    </source>
</evidence>
<evidence type="ECO:0000313" key="1">
    <source>
        <dbReference type="EMBL" id="UXX78286.1"/>
    </source>
</evidence>
<gene>
    <name evidence="1" type="ORF">N7E81_13065</name>
</gene>